<dbReference type="SUPFAM" id="SSF56112">
    <property type="entry name" value="Protein kinase-like (PK-like)"/>
    <property type="match status" value="1"/>
</dbReference>
<evidence type="ECO:0000256" key="4">
    <source>
        <dbReference type="ARBA" id="ARBA00022777"/>
    </source>
</evidence>
<keyword evidence="1" id="KW-0723">Serine/threonine-protein kinase</keyword>
<evidence type="ECO:0000256" key="3">
    <source>
        <dbReference type="ARBA" id="ARBA00022741"/>
    </source>
</evidence>
<dbReference type="EMBL" id="GDHC01020083">
    <property type="protein sequence ID" value="JAP98545.1"/>
    <property type="molecule type" value="Transcribed_RNA"/>
</dbReference>
<dbReference type="GO" id="GO:0007094">
    <property type="term" value="P:mitotic spindle assembly checkpoint signaling"/>
    <property type="evidence" value="ECO:0007669"/>
    <property type="project" value="TreeGrafter"/>
</dbReference>
<keyword evidence="2" id="KW-0808">Transferase</keyword>
<feature type="region of interest" description="Disordered" evidence="7">
    <location>
        <begin position="1"/>
        <end position="115"/>
    </location>
</feature>
<dbReference type="SMART" id="SM00220">
    <property type="entry name" value="S_TKc"/>
    <property type="match status" value="1"/>
</dbReference>
<keyword evidence="5 6" id="KW-0067">ATP-binding</keyword>
<name>A0A146KTB3_LYGHE</name>
<dbReference type="PANTHER" id="PTHR22974:SF21">
    <property type="entry name" value="DUAL SPECIFICITY PROTEIN KINASE TTK"/>
    <property type="match status" value="1"/>
</dbReference>
<keyword evidence="4 9" id="KW-0418">Kinase</keyword>
<dbReference type="Gene3D" id="3.30.200.20">
    <property type="entry name" value="Phosphorylase Kinase, domain 1"/>
    <property type="match status" value="1"/>
</dbReference>
<dbReference type="FunFam" id="3.30.200.20:FF:000131">
    <property type="entry name" value="Dual specificity protein kinase TTK"/>
    <property type="match status" value="1"/>
</dbReference>
<dbReference type="InterPro" id="IPR000719">
    <property type="entry name" value="Prot_kinase_dom"/>
</dbReference>
<evidence type="ECO:0000256" key="6">
    <source>
        <dbReference type="PROSITE-ProRule" id="PRU10141"/>
    </source>
</evidence>
<feature type="region of interest" description="Disordered" evidence="7">
    <location>
        <begin position="580"/>
        <end position="659"/>
    </location>
</feature>
<evidence type="ECO:0000259" key="8">
    <source>
        <dbReference type="PROSITE" id="PS50011"/>
    </source>
</evidence>
<dbReference type="GO" id="GO:0007059">
    <property type="term" value="P:chromosome segregation"/>
    <property type="evidence" value="ECO:0007669"/>
    <property type="project" value="TreeGrafter"/>
</dbReference>
<feature type="binding site" evidence="6">
    <location>
        <position position="720"/>
    </location>
    <ligand>
        <name>ATP</name>
        <dbReference type="ChEBI" id="CHEBI:30616"/>
    </ligand>
</feature>
<dbReference type="GO" id="GO:0005524">
    <property type="term" value="F:ATP binding"/>
    <property type="evidence" value="ECO:0007669"/>
    <property type="project" value="UniProtKB-UniRule"/>
</dbReference>
<dbReference type="Pfam" id="PF00069">
    <property type="entry name" value="Pkinase"/>
    <property type="match status" value="1"/>
</dbReference>
<dbReference type="PROSITE" id="PS50011">
    <property type="entry name" value="PROTEIN_KINASE_DOM"/>
    <property type="match status" value="1"/>
</dbReference>
<evidence type="ECO:0000256" key="7">
    <source>
        <dbReference type="SAM" id="MobiDB-lite"/>
    </source>
</evidence>
<evidence type="ECO:0000256" key="1">
    <source>
        <dbReference type="ARBA" id="ARBA00022527"/>
    </source>
</evidence>
<dbReference type="GO" id="GO:0004674">
    <property type="term" value="F:protein serine/threonine kinase activity"/>
    <property type="evidence" value="ECO:0007669"/>
    <property type="project" value="UniProtKB-KW"/>
</dbReference>
<feature type="compositionally biased region" description="Basic and acidic residues" evidence="7">
    <location>
        <begin position="43"/>
        <end position="53"/>
    </location>
</feature>
<proteinExistence type="predicted"/>
<accession>A0A146KTB3</accession>
<keyword evidence="3 6" id="KW-0547">Nucleotide-binding</keyword>
<sequence>MFGFCNKIEEDEDTGGNSSCPSAYQYFNGSVKPRRKIGRRRKEVPQKDEKAEDNGEQQLQSQSYQQDDSGICTSGSTPSMTHPVARTGTLFSNQSKPDGNGFMSGLTPSFKPGRENKFVLPHTPMRYFKSEPLKEINGMNNVVNKSVNISEPPTLPAEGSGNSLQKQLNDSFICDESLPLVTSNDSHQNSLAANKTCNETANSDDSSFMTCHDVHRPEVPGNKTFYDPEFLKTPGKNLAEIRIDESPFNPLEGFLEESDDFGDCNTKTPVLNDKNQGNPAHAFATKTNCSSLAETSKACVKSLNSGNQAKDHSQNDQMAYPLVGTEATPLGEYLIRDGAKSMVSPVLSGCEDKNNVAHLKDTVFKRPGYILGPAHKCTQKAELNLNSSDVGNTRTLEGKDCGEMVHNDDTTNVTYPQHSRGQHTQKNSFTSQFSLTPSSMMKAGLQDSGKALSLSSALSRPLSAASSATNRGVISSSISASNNPFDKASNAGAPPANVKVGTLMNHPPNHDNNRVIGGDRRFHSRGGGADRLGHNVANSIVRESNVCPNNGGLASKGLTTDQLDSSITWISCVKPVKVQSNHKVTEPGGFADESFGSRSQQEEDSTVRSRSSTASFALDDPTVVAKGQIRPPQSQSEPPAPITTRANSTNEVCKQPNPVQVPVETPQSNSVASALMKPQPQNVIKINGTPYTVLSLLGRGGSSQVYQALGPQSSKLMAIKCVNLATAEEAMATDYLNEIALLLKLQGCPSVIKMIEHEYVESSQMLYVVLEKGDIDFSKLIKNISETKQISMPMITYYWTEMLNAVHEIHKRGIIHSDLKPANFLLVEGRLKLIDFGIASSLQGDDTTSVLKDVPAGTYNYMSPEAISGRKINRKSDVWSMGCILFNLLYGRTPFSHLNNRWQKLHAIADLNHKVTFPKLQQHTPPSLRLALRWCLIKEVASRPTVEELVQLSELAPRLDSSLGKEIDGMMCKYFRKVLPNLK</sequence>
<evidence type="ECO:0000313" key="9">
    <source>
        <dbReference type="EMBL" id="JAP98545.1"/>
    </source>
</evidence>
<dbReference type="GO" id="GO:0034501">
    <property type="term" value="P:protein localization to kinetochore"/>
    <property type="evidence" value="ECO:0007669"/>
    <property type="project" value="TreeGrafter"/>
</dbReference>
<feature type="domain" description="Protein kinase" evidence="8">
    <location>
        <begin position="691"/>
        <end position="959"/>
    </location>
</feature>
<evidence type="ECO:0000256" key="2">
    <source>
        <dbReference type="ARBA" id="ARBA00022679"/>
    </source>
</evidence>
<feature type="compositionally biased region" description="Basic residues" evidence="7">
    <location>
        <begin position="32"/>
        <end position="42"/>
    </location>
</feature>
<dbReference type="PROSITE" id="PS00108">
    <property type="entry name" value="PROTEIN_KINASE_ST"/>
    <property type="match status" value="1"/>
</dbReference>
<dbReference type="InterPro" id="IPR011009">
    <property type="entry name" value="Kinase-like_dom_sf"/>
</dbReference>
<feature type="compositionally biased region" description="Polar residues" evidence="7">
    <location>
        <begin position="15"/>
        <end position="28"/>
    </location>
</feature>
<gene>
    <name evidence="9" type="primary">Ttk_1</name>
    <name evidence="9" type="ORF">g.78811</name>
</gene>
<protein>
    <submittedName>
        <fullName evidence="9">Dual specificity protein kinase TTK</fullName>
    </submittedName>
</protein>
<dbReference type="GO" id="GO:0005634">
    <property type="term" value="C:nucleus"/>
    <property type="evidence" value="ECO:0007669"/>
    <property type="project" value="TreeGrafter"/>
</dbReference>
<dbReference type="PROSITE" id="PS00107">
    <property type="entry name" value="PROTEIN_KINASE_ATP"/>
    <property type="match status" value="1"/>
</dbReference>
<dbReference type="InterPro" id="IPR008271">
    <property type="entry name" value="Ser/Thr_kinase_AS"/>
</dbReference>
<dbReference type="InterPro" id="IPR017441">
    <property type="entry name" value="Protein_kinase_ATP_BS"/>
</dbReference>
<evidence type="ECO:0000256" key="5">
    <source>
        <dbReference type="ARBA" id="ARBA00022840"/>
    </source>
</evidence>
<dbReference type="Gene3D" id="1.10.510.10">
    <property type="entry name" value="Transferase(Phosphotransferase) domain 1"/>
    <property type="match status" value="1"/>
</dbReference>
<feature type="compositionally biased region" description="Polar residues" evidence="7">
    <location>
        <begin position="71"/>
        <end position="80"/>
    </location>
</feature>
<reference evidence="9" key="1">
    <citation type="journal article" date="2016" name="Gigascience">
        <title>De novo construction of an expanded transcriptome assembly for the western tarnished plant bug, Lygus hesperus.</title>
        <authorList>
            <person name="Tassone E.E."/>
            <person name="Geib S.M."/>
            <person name="Hall B."/>
            <person name="Fabrick J.A."/>
            <person name="Brent C.S."/>
            <person name="Hull J.J."/>
        </authorList>
    </citation>
    <scope>NUCLEOTIDE SEQUENCE</scope>
</reference>
<feature type="compositionally biased region" description="Low complexity" evidence="7">
    <location>
        <begin position="57"/>
        <end position="69"/>
    </location>
</feature>
<dbReference type="AlphaFoldDB" id="A0A146KTB3"/>
<organism evidence="9">
    <name type="scientific">Lygus hesperus</name>
    <name type="common">Western plant bug</name>
    <dbReference type="NCBI Taxonomy" id="30085"/>
    <lineage>
        <taxon>Eukaryota</taxon>
        <taxon>Metazoa</taxon>
        <taxon>Ecdysozoa</taxon>
        <taxon>Arthropoda</taxon>
        <taxon>Hexapoda</taxon>
        <taxon>Insecta</taxon>
        <taxon>Pterygota</taxon>
        <taxon>Neoptera</taxon>
        <taxon>Paraneoptera</taxon>
        <taxon>Hemiptera</taxon>
        <taxon>Heteroptera</taxon>
        <taxon>Panheteroptera</taxon>
        <taxon>Cimicomorpha</taxon>
        <taxon>Miridae</taxon>
        <taxon>Mirini</taxon>
        <taxon>Lygus</taxon>
    </lineage>
</organism>
<dbReference type="GO" id="GO:0000776">
    <property type="term" value="C:kinetochore"/>
    <property type="evidence" value="ECO:0007669"/>
    <property type="project" value="TreeGrafter"/>
</dbReference>
<feature type="non-terminal residue" evidence="9">
    <location>
        <position position="983"/>
    </location>
</feature>
<dbReference type="GO" id="GO:0004712">
    <property type="term" value="F:protein serine/threonine/tyrosine kinase activity"/>
    <property type="evidence" value="ECO:0007669"/>
    <property type="project" value="TreeGrafter"/>
</dbReference>
<dbReference type="PANTHER" id="PTHR22974">
    <property type="entry name" value="MIXED LINEAGE PROTEIN KINASE"/>
    <property type="match status" value="1"/>
</dbReference>
<dbReference type="GO" id="GO:0033316">
    <property type="term" value="P:meiotic spindle assembly checkpoint signaling"/>
    <property type="evidence" value="ECO:0007669"/>
    <property type="project" value="TreeGrafter"/>
</dbReference>